<evidence type="ECO:0000313" key="1">
    <source>
        <dbReference type="EMBL" id="CAG5101411.1"/>
    </source>
</evidence>
<accession>A0ABN7SI24</accession>
<protein>
    <submittedName>
        <fullName evidence="1">Oidioi.mRNA.OKI2018_I69.YSR.g17062.t1.cds</fullName>
    </submittedName>
</protein>
<organism evidence="1 2">
    <name type="scientific">Oikopleura dioica</name>
    <name type="common">Tunicate</name>
    <dbReference type="NCBI Taxonomy" id="34765"/>
    <lineage>
        <taxon>Eukaryota</taxon>
        <taxon>Metazoa</taxon>
        <taxon>Chordata</taxon>
        <taxon>Tunicata</taxon>
        <taxon>Appendicularia</taxon>
        <taxon>Copelata</taxon>
        <taxon>Oikopleuridae</taxon>
        <taxon>Oikopleura</taxon>
    </lineage>
</organism>
<name>A0ABN7SI24_OIKDI</name>
<gene>
    <name evidence="1" type="ORF">OKIOD_LOCUS8620</name>
</gene>
<evidence type="ECO:0000313" key="2">
    <source>
        <dbReference type="Proteomes" id="UP001158576"/>
    </source>
</evidence>
<reference evidence="1 2" key="1">
    <citation type="submission" date="2021-04" db="EMBL/GenBank/DDBJ databases">
        <authorList>
            <person name="Bliznina A."/>
        </authorList>
    </citation>
    <scope>NUCLEOTIDE SEQUENCE [LARGE SCALE GENOMIC DNA]</scope>
</reference>
<dbReference type="EMBL" id="OU015570">
    <property type="protein sequence ID" value="CAG5101411.1"/>
    <property type="molecule type" value="Genomic_DNA"/>
</dbReference>
<keyword evidence="2" id="KW-1185">Reference proteome</keyword>
<dbReference type="Proteomes" id="UP001158576">
    <property type="component" value="Chromosome YSR"/>
</dbReference>
<proteinExistence type="predicted"/>
<sequence length="116" mass="12845">MDLSKNGYSNSYDDIAKSYGFQLMYAGENMPKAPISSVNLLIVGFRQKNEGLIKTIMSSVDGLDLQLPFSEELASKFNKVEVLRYGRKLAGDIGIAHFDPKLRNTTFASLASKFIS</sequence>